<evidence type="ECO:0000313" key="2">
    <source>
        <dbReference type="EMBL" id="OII74829.1"/>
    </source>
</evidence>
<dbReference type="GO" id="GO:0046982">
    <property type="term" value="F:protein heterodimerization activity"/>
    <property type="evidence" value="ECO:0007669"/>
    <property type="project" value="InterPro"/>
</dbReference>
<dbReference type="AlphaFoldDB" id="A0A1J4MPM9"/>
<dbReference type="Gene3D" id="1.10.8.1120">
    <property type="entry name" value="Histone RNA hairpin-binding protein RNA-binding domain"/>
    <property type="match status" value="1"/>
</dbReference>
<proteinExistence type="predicted"/>
<evidence type="ECO:0000259" key="1">
    <source>
        <dbReference type="Pfam" id="PF15247"/>
    </source>
</evidence>
<comment type="caution">
    <text evidence="2">The sequence shown here is derived from an EMBL/GenBank/DDBJ whole genome shotgun (WGS) entry which is preliminary data.</text>
</comment>
<dbReference type="EMBL" id="LRBP01000008">
    <property type="protein sequence ID" value="OII74829.1"/>
    <property type="molecule type" value="Genomic_DNA"/>
</dbReference>
<keyword evidence="3" id="KW-1185">Reference proteome</keyword>
<organism evidence="2 3">
    <name type="scientific">Cryptosporidium ubiquitum</name>
    <dbReference type="NCBI Taxonomy" id="857276"/>
    <lineage>
        <taxon>Eukaryota</taxon>
        <taxon>Sar</taxon>
        <taxon>Alveolata</taxon>
        <taxon>Apicomplexa</taxon>
        <taxon>Conoidasida</taxon>
        <taxon>Coccidia</taxon>
        <taxon>Eucoccidiorida</taxon>
        <taxon>Eimeriorina</taxon>
        <taxon>Cryptosporidiidae</taxon>
        <taxon>Cryptosporidium</taxon>
    </lineage>
</organism>
<dbReference type="OrthoDB" id="265795at2759"/>
<evidence type="ECO:0000313" key="3">
    <source>
        <dbReference type="Proteomes" id="UP000186176"/>
    </source>
</evidence>
<dbReference type="SUPFAM" id="SSF47113">
    <property type="entry name" value="Histone-fold"/>
    <property type="match status" value="1"/>
</dbReference>
<name>A0A1J4MPM9_9CRYT</name>
<dbReference type="InterPro" id="IPR029344">
    <property type="entry name" value="SLBP_RNA_bind"/>
</dbReference>
<dbReference type="VEuPathDB" id="CryptoDB:cubi_02962"/>
<dbReference type="Proteomes" id="UP000186176">
    <property type="component" value="Unassembled WGS sequence"/>
</dbReference>
<dbReference type="InterPro" id="IPR038294">
    <property type="entry name" value="SLBP_RNA_bind_sf"/>
</dbReference>
<dbReference type="GO" id="GO:0003723">
    <property type="term" value="F:RNA binding"/>
    <property type="evidence" value="ECO:0007669"/>
    <property type="project" value="InterPro"/>
</dbReference>
<gene>
    <name evidence="2" type="ORF">cubi_02962</name>
</gene>
<dbReference type="Gene3D" id="1.10.20.10">
    <property type="entry name" value="Histone, subunit A"/>
    <property type="match status" value="1"/>
</dbReference>
<accession>A0A1J4MPM9</accession>
<dbReference type="RefSeq" id="XP_028875974.1">
    <property type="nucleotide sequence ID" value="XM_029019973.1"/>
</dbReference>
<dbReference type="Pfam" id="PF15247">
    <property type="entry name" value="SLBP_RNA_bind"/>
    <property type="match status" value="1"/>
</dbReference>
<reference evidence="2 3" key="1">
    <citation type="submission" date="2016-10" db="EMBL/GenBank/DDBJ databases">
        <title>Reductive evolution of mitochondrial metabolism and differential evolution of invasion-related proteins in Cryptosporidium.</title>
        <authorList>
            <person name="Liu S."/>
            <person name="Roellig D.M."/>
            <person name="Guo Y."/>
            <person name="Li N."/>
            <person name="Frace M.A."/>
            <person name="Tang K."/>
            <person name="Zhang L."/>
            <person name="Feng Y."/>
            <person name="Xiao L."/>
        </authorList>
    </citation>
    <scope>NUCLEOTIDE SEQUENCE [LARGE SCALE GENOMIC DNA]</scope>
    <source>
        <strain evidence="2">39726</strain>
    </source>
</reference>
<dbReference type="GeneID" id="39979752"/>
<sequence>MQDEFIDQKLESELFSILSPELLNEIMMEEFPQIRLGPSVSQVLTTLTNGFLQDIVKNSFIISKHKNNPEVQADDILVYLKIKYPDTRLEEFCDTISRRRESKNGISNLINEENTISSSNGLPYTSAVKKNERKKELNFTWHPSTPDPYLNTSKSCFSGRLKEWKLRLHLWGNLDDLSYNYIVENNLKFPPGGNLNCCNTINYIKSILNNNNNNKEDLSFEFIKFSDLRISPISFSERNSLKKTIKTSKQQLMCASNSQMNSISLSEKILLPKIIDCKKSNDIMDYVTLFIPDNYKGILVWKSSNFVRHCDINSAANKYHSKLTEHGLSLFKFSERYNIDILGMAQYPNDGYLENIRIEASNFKRGNNELGKLRGVPSECIYSLVNSQKTISHRSSKVILTQNKLFGFRERDIFKPSFSYHPCTIIYCKILDKLSRENCNSTHFVFE</sequence>
<protein>
    <submittedName>
        <fullName evidence="2">RNA binding protein</fullName>
    </submittedName>
</protein>
<dbReference type="InterPro" id="IPR009072">
    <property type="entry name" value="Histone-fold"/>
</dbReference>
<feature type="domain" description="Histone RNA hairpin-binding protein RNA-binding" evidence="1">
    <location>
        <begin position="124"/>
        <end position="173"/>
    </location>
</feature>